<feature type="transmembrane region" description="Helical" evidence="1">
    <location>
        <begin position="305"/>
        <end position="327"/>
    </location>
</feature>
<evidence type="ECO:0000256" key="2">
    <source>
        <dbReference type="SAM" id="SignalP"/>
    </source>
</evidence>
<evidence type="ECO:0000256" key="1">
    <source>
        <dbReference type="SAM" id="Phobius"/>
    </source>
</evidence>
<keyword evidence="1" id="KW-0812">Transmembrane</keyword>
<name>A0A196SJB0_BLAHN</name>
<accession>A0A196SJB0</accession>
<feature type="signal peptide" evidence="2">
    <location>
        <begin position="1"/>
        <end position="20"/>
    </location>
</feature>
<organism evidence="3 4">
    <name type="scientific">Blastocystis sp. subtype 1 (strain ATCC 50177 / NandII)</name>
    <dbReference type="NCBI Taxonomy" id="478820"/>
    <lineage>
        <taxon>Eukaryota</taxon>
        <taxon>Sar</taxon>
        <taxon>Stramenopiles</taxon>
        <taxon>Bigyra</taxon>
        <taxon>Opalozoa</taxon>
        <taxon>Opalinata</taxon>
        <taxon>Blastocystidae</taxon>
        <taxon>Blastocystis</taxon>
    </lineage>
</organism>
<dbReference type="AlphaFoldDB" id="A0A196SJB0"/>
<reference evidence="3 4" key="1">
    <citation type="submission" date="2016-05" db="EMBL/GenBank/DDBJ databases">
        <title>Nuclear genome of Blastocystis sp. subtype 1 NandII.</title>
        <authorList>
            <person name="Gentekaki E."/>
            <person name="Curtis B."/>
            <person name="Stairs C."/>
            <person name="Eme L."/>
            <person name="Herman E."/>
            <person name="Klimes V."/>
            <person name="Arias M.C."/>
            <person name="Elias M."/>
            <person name="Hilliou F."/>
            <person name="Klute M."/>
            <person name="Malik S.-B."/>
            <person name="Pightling A."/>
            <person name="Rachubinski R."/>
            <person name="Salas D."/>
            <person name="Schlacht A."/>
            <person name="Suga H."/>
            <person name="Archibald J."/>
            <person name="Ball S.G."/>
            <person name="Clark G."/>
            <person name="Dacks J."/>
            <person name="Van Der Giezen M."/>
            <person name="Tsaousis A."/>
            <person name="Roger A."/>
        </authorList>
    </citation>
    <scope>NUCLEOTIDE SEQUENCE [LARGE SCALE GENOMIC DNA]</scope>
    <source>
        <strain evidence="4">ATCC 50177 / NandII</strain>
    </source>
</reference>
<keyword evidence="1" id="KW-0472">Membrane</keyword>
<keyword evidence="1" id="KW-1133">Transmembrane helix</keyword>
<dbReference type="Proteomes" id="UP000078348">
    <property type="component" value="Unassembled WGS sequence"/>
</dbReference>
<feature type="chain" id="PRO_5008274656" evidence="2">
    <location>
        <begin position="21"/>
        <end position="343"/>
    </location>
</feature>
<keyword evidence="2" id="KW-0732">Signal</keyword>
<dbReference type="CDD" id="cd22854">
    <property type="entry name" value="PfVFT1-like"/>
    <property type="match status" value="1"/>
</dbReference>
<keyword evidence="4" id="KW-1185">Reference proteome</keyword>
<protein>
    <submittedName>
        <fullName evidence="3">Uncharacterized protein</fullName>
    </submittedName>
</protein>
<comment type="caution">
    <text evidence="3">The sequence shown here is derived from an EMBL/GenBank/DDBJ whole genome shotgun (WGS) entry which is preliminary data.</text>
</comment>
<dbReference type="InterPro" id="IPR049856">
    <property type="entry name" value="PfVFT1-like"/>
</dbReference>
<dbReference type="EMBL" id="LXWW01000045">
    <property type="protein sequence ID" value="OAO17125.1"/>
    <property type="molecule type" value="Genomic_DNA"/>
</dbReference>
<proteinExistence type="predicted"/>
<sequence>MNRFLVLALLLVAVLASSNAAESPVKSARDLRRAFNAALARIIDSGEFLEIKNRTGMNEIIACITCTPDSSQSVYPAKDALTGRMADIVNNKLLTVAGLRYIDMPSGDYTVNPPIGFWPEYLRAVVDKIGKFYGVDIRIKWNLFSKSSDIMDSVKSGESDMTDMYMILSSFYSGKDRIEAFSVTCSPGGYESTISTLRSFNVNSITELNNFLVTSDNTKIGALSAADFNTVKPFLNARAEPVTFESVDEMRQKMLNNEIVAGITSSNPGETDAIVTFRSGVVSPRAPMMLADEDVPKDTKNETNLVMWIIIGIVCIIIMFVIGMSVGSSCSKKHPKKAVASVI</sequence>
<evidence type="ECO:0000313" key="4">
    <source>
        <dbReference type="Proteomes" id="UP000078348"/>
    </source>
</evidence>
<gene>
    <name evidence="3" type="ORF">AV274_1151</name>
</gene>
<evidence type="ECO:0000313" key="3">
    <source>
        <dbReference type="EMBL" id="OAO17125.1"/>
    </source>
</evidence>
<dbReference type="SUPFAM" id="SSF53850">
    <property type="entry name" value="Periplasmic binding protein-like II"/>
    <property type="match status" value="1"/>
</dbReference>
<dbReference type="OrthoDB" id="197433at2759"/>